<keyword evidence="1" id="KW-0472">Membrane</keyword>
<organism evidence="3 4">
    <name type="scientific">Niallia oryzisoli</name>
    <dbReference type="NCBI Taxonomy" id="1737571"/>
    <lineage>
        <taxon>Bacteria</taxon>
        <taxon>Bacillati</taxon>
        <taxon>Bacillota</taxon>
        <taxon>Bacilli</taxon>
        <taxon>Bacillales</taxon>
        <taxon>Bacillaceae</taxon>
        <taxon>Niallia</taxon>
    </lineage>
</organism>
<evidence type="ECO:0000313" key="4">
    <source>
        <dbReference type="Proteomes" id="UP001357223"/>
    </source>
</evidence>
<evidence type="ECO:0000256" key="1">
    <source>
        <dbReference type="SAM" id="Phobius"/>
    </source>
</evidence>
<feature type="transmembrane region" description="Helical" evidence="1">
    <location>
        <begin position="229"/>
        <end position="247"/>
    </location>
</feature>
<dbReference type="RefSeq" id="WP_338450835.1">
    <property type="nucleotide sequence ID" value="NZ_CP137640.1"/>
</dbReference>
<evidence type="ECO:0000256" key="2">
    <source>
        <dbReference type="SAM" id="SignalP"/>
    </source>
</evidence>
<protein>
    <recommendedName>
        <fullName evidence="5">Extracellular protein</fullName>
    </recommendedName>
</protein>
<proteinExistence type="predicted"/>
<sequence length="254" mass="28825">MKKQMLLSLTVIFLFTHLFSITANAYTYGDPNKEELAEAYKEMLIELDKNPPDFSTARKHYETVKEEVDMHMGPDPSNIILQNIEDKDKEQTIENMDELLVLNIARRLENVENNFSEFDTSKRLLAKGFATYEALSPKVEAKNPDLDKEIKAEFDKALESLGNPGLFGVGQKEADLEGFKASKETILSRLQAEFNIKSLEVGHFSESATEKEKATGNKDWTDLSNLRNWIPIIIIVAVIIAVVFVALRKRKAKK</sequence>
<keyword evidence="2" id="KW-0732">Signal</keyword>
<dbReference type="Proteomes" id="UP001357223">
    <property type="component" value="Chromosome"/>
</dbReference>
<evidence type="ECO:0008006" key="5">
    <source>
        <dbReference type="Google" id="ProtNLM"/>
    </source>
</evidence>
<keyword evidence="1" id="KW-0812">Transmembrane</keyword>
<keyword evidence="4" id="KW-1185">Reference proteome</keyword>
<evidence type="ECO:0000313" key="3">
    <source>
        <dbReference type="EMBL" id="WVX81927.1"/>
    </source>
</evidence>
<feature type="signal peptide" evidence="2">
    <location>
        <begin position="1"/>
        <end position="25"/>
    </location>
</feature>
<feature type="chain" id="PRO_5046095777" description="Extracellular protein" evidence="2">
    <location>
        <begin position="26"/>
        <end position="254"/>
    </location>
</feature>
<accession>A0ABZ2CF13</accession>
<reference evidence="3 4" key="1">
    <citation type="submission" date="2023-10" db="EMBL/GenBank/DDBJ databases">
        <title>Niallia locisalis sp.nov. isolated from a salt pond sample.</title>
        <authorList>
            <person name="Li X.-J."/>
            <person name="Dong L."/>
        </authorList>
    </citation>
    <scope>NUCLEOTIDE SEQUENCE [LARGE SCALE GENOMIC DNA]</scope>
    <source>
        <strain evidence="3 4">DSM 29761</strain>
    </source>
</reference>
<dbReference type="EMBL" id="CP137640">
    <property type="protein sequence ID" value="WVX81927.1"/>
    <property type="molecule type" value="Genomic_DNA"/>
</dbReference>
<keyword evidence="1" id="KW-1133">Transmembrane helix</keyword>
<gene>
    <name evidence="3" type="ORF">R4Z09_02540</name>
</gene>
<name>A0ABZ2CF13_9BACI</name>